<dbReference type="InterPro" id="IPR036237">
    <property type="entry name" value="Xyl_isomerase-like_sf"/>
</dbReference>
<dbReference type="AlphaFoldDB" id="A0A7Z2GG55"/>
<comment type="cofactor">
    <cofactor evidence="9">
        <name>Mg(2+)</name>
        <dbReference type="ChEBI" id="CHEBI:18420"/>
    </cofactor>
    <text evidence="9">Binds 2 magnesium ions per subunit.</text>
</comment>
<feature type="binding site" evidence="9">
    <location>
        <position position="295"/>
    </location>
    <ligand>
        <name>Mg(2+)</name>
        <dbReference type="ChEBI" id="CHEBI:18420"/>
        <label>1</label>
    </ligand>
</feature>
<evidence type="ECO:0000256" key="2">
    <source>
        <dbReference type="ARBA" id="ARBA00011881"/>
    </source>
</evidence>
<dbReference type="GO" id="GO:0042732">
    <property type="term" value="P:D-xylose metabolic process"/>
    <property type="evidence" value="ECO:0007669"/>
    <property type="project" value="UniProtKB-UniRule"/>
</dbReference>
<dbReference type="InterPro" id="IPR001998">
    <property type="entry name" value="Xylose_isomerase"/>
</dbReference>
<dbReference type="OrthoDB" id="9763981at2"/>
<comment type="subcellular location">
    <subcellularLocation>
        <location evidence="9 11">Cytoplasm</location>
    </subcellularLocation>
</comment>
<dbReference type="EC" id="5.3.1.5" evidence="3 9"/>
<evidence type="ECO:0000313" key="13">
    <source>
        <dbReference type="Proteomes" id="UP000433577"/>
    </source>
</evidence>
<dbReference type="KEGG" id="pacs:FAZ98_05185"/>
<keyword evidence="5 9" id="KW-0479">Metal-binding</keyword>
<dbReference type="HAMAP" id="MF_00455">
    <property type="entry name" value="Xylose_isom_A"/>
    <property type="match status" value="1"/>
</dbReference>
<evidence type="ECO:0000256" key="6">
    <source>
        <dbReference type="ARBA" id="ARBA00023235"/>
    </source>
</evidence>
<comment type="catalytic activity">
    <reaction evidence="8 9 10">
        <text>alpha-D-xylose = alpha-D-xylulofuranose</text>
        <dbReference type="Rhea" id="RHEA:22816"/>
        <dbReference type="ChEBI" id="CHEBI:28518"/>
        <dbReference type="ChEBI" id="CHEBI:188998"/>
        <dbReference type="EC" id="5.3.1.5"/>
    </reaction>
</comment>
<feature type="active site" evidence="9">
    <location>
        <position position="100"/>
    </location>
</feature>
<dbReference type="EMBL" id="CP046913">
    <property type="protein sequence ID" value="QGZ61172.1"/>
    <property type="molecule type" value="Genomic_DNA"/>
</dbReference>
<evidence type="ECO:0000256" key="10">
    <source>
        <dbReference type="RuleBase" id="RU000609"/>
    </source>
</evidence>
<sequence>MSYFESIPAIRYEGPQSDNPLAYHHYDRTKNVLGKTLEEHLRIAVCYWHSFVWPGVDIFGHGTFHRPWQQPGDAMERARQKADAAFEFFTKLGTPYYTFHDTDVAPEGKDLKDYTENFARMVDYLGERQQASGVKLLWGTANLFSNPRYAGGAATSPNPEVFAYAATQVCHALDATHKLGGDNYVLWGGREGYDTLLNTDLKRERDQFARFLSMVIDHKHRTGFKGTLLIEPKPQEPTKHQYDYDVATVHGFLTQYGLQNEIRVNIEANHATLAGHSFHHEIATAFALGIFGSVDANRGDPQNGWDTDQFPNSVEELTLAFYEILRHGGFSTGGMNFDAKVRRQSVDPEDLFYGHVGAIDILALALERAAVLVENDRLEQFRQQRYAGWDTEFGRKILAGGYSLSSLAADAMAHGVNPQHVSGQQERLENVVNQAIYGQRPA</sequence>
<evidence type="ECO:0000256" key="1">
    <source>
        <dbReference type="ARBA" id="ARBA00005765"/>
    </source>
</evidence>
<keyword evidence="6 9" id="KW-0413">Isomerase</keyword>
<feature type="binding site" evidence="9">
    <location>
        <position position="308"/>
    </location>
    <ligand>
        <name>Mg(2+)</name>
        <dbReference type="ChEBI" id="CHEBI:18420"/>
        <label>2</label>
    </ligand>
</feature>
<dbReference type="GO" id="GO:0005737">
    <property type="term" value="C:cytoplasm"/>
    <property type="evidence" value="ECO:0007669"/>
    <property type="project" value="UniProtKB-SubCell"/>
</dbReference>
<keyword evidence="7 9" id="KW-0119">Carbohydrate metabolism</keyword>
<feature type="binding site" evidence="9">
    <location>
        <position position="231"/>
    </location>
    <ligand>
        <name>Mg(2+)</name>
        <dbReference type="ChEBI" id="CHEBI:18420"/>
        <label>1</label>
    </ligand>
</feature>
<dbReference type="InterPro" id="IPR013452">
    <property type="entry name" value="Xylose_isom_bac"/>
</dbReference>
<keyword evidence="9" id="KW-0963">Cytoplasm</keyword>
<keyword evidence="9" id="KW-0460">Magnesium</keyword>
<proteinExistence type="inferred from homology"/>
<dbReference type="Gene3D" id="3.20.20.150">
    <property type="entry name" value="Divalent-metal-dependent TIM barrel enzymes"/>
    <property type="match status" value="1"/>
</dbReference>
<dbReference type="Proteomes" id="UP000433577">
    <property type="component" value="Chromosome 1"/>
</dbReference>
<feature type="binding site" evidence="9">
    <location>
        <position position="338"/>
    </location>
    <ligand>
        <name>Mg(2+)</name>
        <dbReference type="ChEBI" id="CHEBI:18420"/>
        <label>1</label>
    </ligand>
</feature>
<gene>
    <name evidence="9 12" type="primary">xylA</name>
    <name evidence="12" type="ORF">FAZ98_05185</name>
</gene>
<dbReference type="RefSeq" id="WP_158949405.1">
    <property type="nucleotide sequence ID" value="NZ_CP046913.1"/>
</dbReference>
<evidence type="ECO:0000256" key="8">
    <source>
        <dbReference type="ARBA" id="ARBA00033659"/>
    </source>
</evidence>
<dbReference type="GO" id="GO:0009045">
    <property type="term" value="F:xylose isomerase activity"/>
    <property type="evidence" value="ECO:0007669"/>
    <property type="project" value="UniProtKB-UniRule"/>
</dbReference>
<accession>A0A7Z2GG55</accession>
<dbReference type="SUPFAM" id="SSF51658">
    <property type="entry name" value="Xylose isomerase-like"/>
    <property type="match status" value="1"/>
</dbReference>
<organism evidence="12 13">
    <name type="scientific">Paraburkholderia acidisoli</name>
    <dbReference type="NCBI Taxonomy" id="2571748"/>
    <lineage>
        <taxon>Bacteria</taxon>
        <taxon>Pseudomonadati</taxon>
        <taxon>Pseudomonadota</taxon>
        <taxon>Betaproteobacteria</taxon>
        <taxon>Burkholderiales</taxon>
        <taxon>Burkholderiaceae</taxon>
        <taxon>Paraburkholderia</taxon>
    </lineage>
</organism>
<feature type="active site" evidence="9">
    <location>
        <position position="103"/>
    </location>
</feature>
<evidence type="ECO:0000313" key="12">
    <source>
        <dbReference type="EMBL" id="QGZ61172.1"/>
    </source>
</evidence>
<comment type="similarity">
    <text evidence="1 9 10">Belongs to the xylose isomerase family.</text>
</comment>
<feature type="binding site" evidence="9">
    <location>
        <position position="306"/>
    </location>
    <ligand>
        <name>Mg(2+)</name>
        <dbReference type="ChEBI" id="CHEBI:18420"/>
        <label>2</label>
    </ligand>
</feature>
<dbReference type="PRINTS" id="PR00688">
    <property type="entry name" value="XYLOSISMRASE"/>
</dbReference>
<reference evidence="12 13" key="1">
    <citation type="submission" date="2019-12" db="EMBL/GenBank/DDBJ databases">
        <title>Paraburkholderia acidiphila 7Q-K02 sp. nov and Paraburkholderia acidisoli DHF22 sp. nov., two strains isolated from forest soil.</title>
        <authorList>
            <person name="Gao Z."/>
            <person name="Qiu L."/>
        </authorList>
    </citation>
    <scope>NUCLEOTIDE SEQUENCE [LARGE SCALE GENOMIC DNA]</scope>
    <source>
        <strain evidence="12 13">DHF22</strain>
    </source>
</reference>
<evidence type="ECO:0000256" key="4">
    <source>
        <dbReference type="ARBA" id="ARBA00022629"/>
    </source>
</evidence>
<keyword evidence="4 9" id="KW-0859">Xylose metabolism</keyword>
<feature type="binding site" evidence="9">
    <location>
        <position position="267"/>
    </location>
    <ligand>
        <name>Mg(2+)</name>
        <dbReference type="ChEBI" id="CHEBI:18420"/>
        <label>2</label>
    </ligand>
</feature>
<dbReference type="PANTHER" id="PTHR48408">
    <property type="match status" value="1"/>
</dbReference>
<evidence type="ECO:0000256" key="3">
    <source>
        <dbReference type="ARBA" id="ARBA00011958"/>
    </source>
</evidence>
<protein>
    <recommendedName>
        <fullName evidence="3 9">Xylose isomerase</fullName>
        <ecNumber evidence="3 9">5.3.1.5</ecNumber>
    </recommendedName>
</protein>
<evidence type="ECO:0000256" key="11">
    <source>
        <dbReference type="RuleBase" id="RU000610"/>
    </source>
</evidence>
<feature type="binding site" evidence="9">
    <location>
        <position position="267"/>
    </location>
    <ligand>
        <name>Mg(2+)</name>
        <dbReference type="ChEBI" id="CHEBI:18420"/>
        <label>1</label>
    </ligand>
</feature>
<dbReference type="GO" id="GO:0000287">
    <property type="term" value="F:magnesium ion binding"/>
    <property type="evidence" value="ECO:0007669"/>
    <property type="project" value="UniProtKB-UniRule"/>
</dbReference>
<evidence type="ECO:0000256" key="7">
    <source>
        <dbReference type="ARBA" id="ARBA00023277"/>
    </source>
</evidence>
<dbReference type="FunFam" id="3.20.20.150:FF:000002">
    <property type="entry name" value="Xylose isomerase"/>
    <property type="match status" value="1"/>
</dbReference>
<dbReference type="NCBIfam" id="TIGR02630">
    <property type="entry name" value="xylose_isom_A"/>
    <property type="match status" value="1"/>
</dbReference>
<feature type="binding site" evidence="9">
    <location>
        <position position="270"/>
    </location>
    <ligand>
        <name>Mg(2+)</name>
        <dbReference type="ChEBI" id="CHEBI:18420"/>
        <label>2</label>
    </ligand>
</feature>
<keyword evidence="13" id="KW-1185">Reference proteome</keyword>
<evidence type="ECO:0000256" key="9">
    <source>
        <dbReference type="HAMAP-Rule" id="MF_00455"/>
    </source>
</evidence>
<dbReference type="PROSITE" id="PS51415">
    <property type="entry name" value="XYLOSE_ISOMERASE"/>
    <property type="match status" value="1"/>
</dbReference>
<evidence type="ECO:0000256" key="5">
    <source>
        <dbReference type="ARBA" id="ARBA00022723"/>
    </source>
</evidence>
<dbReference type="NCBIfam" id="NF003998">
    <property type="entry name" value="PRK05474.1"/>
    <property type="match status" value="1"/>
</dbReference>
<dbReference type="PANTHER" id="PTHR48408:SF1">
    <property type="entry name" value="XYLOSE ISOMERASE"/>
    <property type="match status" value="1"/>
</dbReference>
<name>A0A7Z2GG55_9BURK</name>
<comment type="subunit">
    <text evidence="2 9 11">Homotetramer.</text>
</comment>